<dbReference type="Pfam" id="PF00172">
    <property type="entry name" value="Zn_clus"/>
    <property type="match status" value="1"/>
</dbReference>
<accession>A0A139IER1</accession>
<evidence type="ECO:0000256" key="7">
    <source>
        <dbReference type="ARBA" id="ARBA00023242"/>
    </source>
</evidence>
<dbReference type="PANTHER" id="PTHR31845:SF21">
    <property type="entry name" value="REGULATORY PROTEIN LEU3"/>
    <property type="match status" value="1"/>
</dbReference>
<dbReference type="PROSITE" id="PS00463">
    <property type="entry name" value="ZN2_CY6_FUNGAL_1"/>
    <property type="match status" value="1"/>
</dbReference>
<name>A0A139IER1_9PEZI</name>
<evidence type="ECO:0000259" key="9">
    <source>
        <dbReference type="PROSITE" id="PS50048"/>
    </source>
</evidence>
<dbReference type="PANTHER" id="PTHR31845">
    <property type="entry name" value="FINGER DOMAIN PROTEIN, PUTATIVE-RELATED"/>
    <property type="match status" value="1"/>
</dbReference>
<dbReference type="InterPro" id="IPR051089">
    <property type="entry name" value="prtT"/>
</dbReference>
<protein>
    <recommendedName>
        <fullName evidence="9">Zn(2)-C6 fungal-type domain-containing protein</fullName>
    </recommendedName>
</protein>
<dbReference type="EMBL" id="LFZO01000127">
    <property type="protein sequence ID" value="KXT13174.1"/>
    <property type="molecule type" value="Genomic_DNA"/>
</dbReference>
<organism evidence="10 11">
    <name type="scientific">Pseudocercospora musae</name>
    <dbReference type="NCBI Taxonomy" id="113226"/>
    <lineage>
        <taxon>Eukaryota</taxon>
        <taxon>Fungi</taxon>
        <taxon>Dikarya</taxon>
        <taxon>Ascomycota</taxon>
        <taxon>Pezizomycotina</taxon>
        <taxon>Dothideomycetes</taxon>
        <taxon>Dothideomycetidae</taxon>
        <taxon>Mycosphaerellales</taxon>
        <taxon>Mycosphaerellaceae</taxon>
        <taxon>Pseudocercospora</taxon>
    </lineage>
</organism>
<reference evidence="10 11" key="1">
    <citation type="submission" date="2015-07" db="EMBL/GenBank/DDBJ databases">
        <title>Comparative genomics of the Sigatoka disease complex on banana suggests a link between parallel evolutionary changes in Pseudocercospora fijiensis and Pseudocercospora eumusae and increased virulence on the banana host.</title>
        <authorList>
            <person name="Chang T.-C."/>
            <person name="Salvucci A."/>
            <person name="Crous P.W."/>
            <person name="Stergiopoulos I."/>
        </authorList>
    </citation>
    <scope>NUCLEOTIDE SEQUENCE [LARGE SCALE GENOMIC DNA]</scope>
    <source>
        <strain evidence="10 11">CBS 116634</strain>
    </source>
</reference>
<evidence type="ECO:0000256" key="6">
    <source>
        <dbReference type="ARBA" id="ARBA00023163"/>
    </source>
</evidence>
<keyword evidence="11" id="KW-1185">Reference proteome</keyword>
<feature type="domain" description="Zn(2)-C6 fungal-type" evidence="9">
    <location>
        <begin position="9"/>
        <end position="42"/>
    </location>
</feature>
<evidence type="ECO:0000313" key="10">
    <source>
        <dbReference type="EMBL" id="KXT13174.1"/>
    </source>
</evidence>
<evidence type="ECO:0000256" key="1">
    <source>
        <dbReference type="ARBA" id="ARBA00004123"/>
    </source>
</evidence>
<keyword evidence="4" id="KW-0805">Transcription regulation</keyword>
<dbReference type="GO" id="GO:0006351">
    <property type="term" value="P:DNA-templated transcription"/>
    <property type="evidence" value="ECO:0007669"/>
    <property type="project" value="InterPro"/>
</dbReference>
<gene>
    <name evidence="10" type="ORF">AC579_9378</name>
</gene>
<dbReference type="GO" id="GO:0000981">
    <property type="term" value="F:DNA-binding transcription factor activity, RNA polymerase II-specific"/>
    <property type="evidence" value="ECO:0007669"/>
    <property type="project" value="InterPro"/>
</dbReference>
<proteinExistence type="predicted"/>
<dbReference type="FunFam" id="4.10.240.10:FF:000003">
    <property type="entry name" value="C6 transcription factor (Leu3)"/>
    <property type="match status" value="1"/>
</dbReference>
<dbReference type="CDD" id="cd12148">
    <property type="entry name" value="fungal_TF_MHR"/>
    <property type="match status" value="1"/>
</dbReference>
<dbReference type="SUPFAM" id="SSF57701">
    <property type="entry name" value="Zn2/Cys6 DNA-binding domain"/>
    <property type="match status" value="1"/>
</dbReference>
<feature type="region of interest" description="Disordered" evidence="8">
    <location>
        <begin position="66"/>
        <end position="95"/>
    </location>
</feature>
<dbReference type="GO" id="GO:0001216">
    <property type="term" value="F:DNA-binding transcription activator activity"/>
    <property type="evidence" value="ECO:0007669"/>
    <property type="project" value="UniProtKB-ARBA"/>
</dbReference>
<dbReference type="OrthoDB" id="3163292at2759"/>
<keyword evidence="5" id="KW-0238">DNA-binding</keyword>
<sequence length="580" mass="65943">MPPKSKLAACIHCRQMKLRCDAHDTFPASCTRCEKRNLRCSIDPSFRRTAKRERVASLEQELQRLRENADSGISPPKSSIHDHVSTPEESAPVIPPPVPRLSTAESGWSFVTQTIDGIQLEPKAIAELFDKFYAHYHDRFPILADRETMARSYNDCPLLFWVIMAIVSQRIPAYTDLHTQLITPVQRLATDVSASLHHPLMTVQALLLLCWWPLTLESNFNNPSWSYCGLATHTALQFGFHRPQFPSDFRYRDTLSREAFEARLRTWLACFIVNQTLSAFLGVPCTIHPDNTILSALKDANLPKSLQQHLEIALVDYRICHSLGQQGSVSTGLTSDPADFVRLYEAELKALNFKHESDWSFSAEIAYLKAYLDLFAFVCITALRRQQDSDGTKTGEEYYVVEASRTAERLIQVACRYSEEVVRWSADVRTASTFAVFFLLKLLAVWPHLIDHVRAMNSVRQAWELYRQASQRKNDQYSRICSIVEYMSGVGGQDESFKTKMSVTSRAASNVLYDTVWAARLRFGQRVRDMRPFDYTLAAENEEASAQQLPSIGLPELEEDFIASLVGTDLLGWEYAFEGL</sequence>
<evidence type="ECO:0000256" key="2">
    <source>
        <dbReference type="ARBA" id="ARBA00022723"/>
    </source>
</evidence>
<comment type="subcellular location">
    <subcellularLocation>
        <location evidence="1">Nucleus</location>
    </subcellularLocation>
</comment>
<keyword evidence="6" id="KW-0804">Transcription</keyword>
<dbReference type="SMART" id="SM00066">
    <property type="entry name" value="GAL4"/>
    <property type="match status" value="1"/>
</dbReference>
<dbReference type="Proteomes" id="UP000073492">
    <property type="component" value="Unassembled WGS sequence"/>
</dbReference>
<evidence type="ECO:0000313" key="11">
    <source>
        <dbReference type="Proteomes" id="UP000073492"/>
    </source>
</evidence>
<dbReference type="GO" id="GO:0005634">
    <property type="term" value="C:nucleus"/>
    <property type="evidence" value="ECO:0007669"/>
    <property type="project" value="UniProtKB-SubCell"/>
</dbReference>
<dbReference type="Pfam" id="PF04082">
    <property type="entry name" value="Fungal_trans"/>
    <property type="match status" value="1"/>
</dbReference>
<evidence type="ECO:0000256" key="3">
    <source>
        <dbReference type="ARBA" id="ARBA00022833"/>
    </source>
</evidence>
<evidence type="ECO:0000256" key="4">
    <source>
        <dbReference type="ARBA" id="ARBA00023015"/>
    </source>
</evidence>
<dbReference type="InterPro" id="IPR007219">
    <property type="entry name" value="XnlR_reg_dom"/>
</dbReference>
<dbReference type="Gene3D" id="4.10.240.10">
    <property type="entry name" value="Zn(2)-C6 fungal-type DNA-binding domain"/>
    <property type="match status" value="1"/>
</dbReference>
<dbReference type="AlphaFoldDB" id="A0A139IER1"/>
<dbReference type="SMART" id="SM00906">
    <property type="entry name" value="Fungal_trans"/>
    <property type="match status" value="1"/>
</dbReference>
<dbReference type="CDD" id="cd00067">
    <property type="entry name" value="GAL4"/>
    <property type="match status" value="1"/>
</dbReference>
<keyword evidence="3" id="KW-0862">Zinc</keyword>
<dbReference type="STRING" id="113226.A0A139IER1"/>
<evidence type="ECO:0000256" key="8">
    <source>
        <dbReference type="SAM" id="MobiDB-lite"/>
    </source>
</evidence>
<keyword evidence="2" id="KW-0479">Metal-binding</keyword>
<dbReference type="GO" id="GO:0000976">
    <property type="term" value="F:transcription cis-regulatory region binding"/>
    <property type="evidence" value="ECO:0007669"/>
    <property type="project" value="TreeGrafter"/>
</dbReference>
<dbReference type="InterPro" id="IPR001138">
    <property type="entry name" value="Zn2Cys6_DnaBD"/>
</dbReference>
<evidence type="ECO:0000256" key="5">
    <source>
        <dbReference type="ARBA" id="ARBA00023125"/>
    </source>
</evidence>
<keyword evidence="7" id="KW-0539">Nucleus</keyword>
<dbReference type="GO" id="GO:0008270">
    <property type="term" value="F:zinc ion binding"/>
    <property type="evidence" value="ECO:0007669"/>
    <property type="project" value="InterPro"/>
</dbReference>
<comment type="caution">
    <text evidence="10">The sequence shown here is derived from an EMBL/GenBank/DDBJ whole genome shotgun (WGS) entry which is preliminary data.</text>
</comment>
<dbReference type="InterPro" id="IPR036864">
    <property type="entry name" value="Zn2-C6_fun-type_DNA-bd_sf"/>
</dbReference>
<dbReference type="PROSITE" id="PS50048">
    <property type="entry name" value="ZN2_CY6_FUNGAL_2"/>
    <property type="match status" value="1"/>
</dbReference>